<protein>
    <submittedName>
        <fullName evidence="1">Uncharacterized protein</fullName>
    </submittedName>
</protein>
<reference evidence="1 2" key="1">
    <citation type="journal article" date="2013" name="PLoS Genet.">
        <title>The genome and development-dependent transcriptomes of Pyronema confluens: a window into fungal evolution.</title>
        <authorList>
            <person name="Traeger S."/>
            <person name="Altegoer F."/>
            <person name="Freitag M."/>
            <person name="Gabaldon T."/>
            <person name="Kempken F."/>
            <person name="Kumar A."/>
            <person name="Marcet-Houben M."/>
            <person name="Poggeler S."/>
            <person name="Stajich J.E."/>
            <person name="Nowrousian M."/>
        </authorList>
    </citation>
    <scope>NUCLEOTIDE SEQUENCE [LARGE SCALE GENOMIC DNA]</scope>
    <source>
        <strain evidence="2">CBS 100304</strain>
        <tissue evidence="1">Vegetative mycelium</tissue>
    </source>
</reference>
<name>U4KX01_PYROM</name>
<organism evidence="1 2">
    <name type="scientific">Pyronema omphalodes (strain CBS 100304)</name>
    <name type="common">Pyronema confluens</name>
    <dbReference type="NCBI Taxonomy" id="1076935"/>
    <lineage>
        <taxon>Eukaryota</taxon>
        <taxon>Fungi</taxon>
        <taxon>Dikarya</taxon>
        <taxon>Ascomycota</taxon>
        <taxon>Pezizomycotina</taxon>
        <taxon>Pezizomycetes</taxon>
        <taxon>Pezizales</taxon>
        <taxon>Pyronemataceae</taxon>
        <taxon>Pyronema</taxon>
    </lineage>
</organism>
<keyword evidence="2" id="KW-1185">Reference proteome</keyword>
<evidence type="ECO:0000313" key="1">
    <source>
        <dbReference type="EMBL" id="CCX05801.1"/>
    </source>
</evidence>
<dbReference type="AlphaFoldDB" id="U4KX01"/>
<evidence type="ECO:0000313" key="2">
    <source>
        <dbReference type="Proteomes" id="UP000018144"/>
    </source>
</evidence>
<dbReference type="EMBL" id="HF935274">
    <property type="protein sequence ID" value="CCX05801.1"/>
    <property type="molecule type" value="Genomic_DNA"/>
</dbReference>
<sequence>MGCGKLQKPVPDLRVIRGWCKISIGISSGPTWSDVSEKR</sequence>
<accession>U4KX01</accession>
<gene>
    <name evidence="1" type="ORF">PCON_05388</name>
</gene>
<proteinExistence type="predicted"/>
<dbReference type="Proteomes" id="UP000018144">
    <property type="component" value="Unassembled WGS sequence"/>
</dbReference>